<evidence type="ECO:0000256" key="1">
    <source>
        <dbReference type="ARBA" id="ARBA00022553"/>
    </source>
</evidence>
<name>A0ABX2EIJ8_9BURK</name>
<protein>
    <submittedName>
        <fullName evidence="6">Response regulator transcription factor</fullName>
    </submittedName>
</protein>
<organism evidence="6 7">
    <name type="scientific">Pseudaquabacterium terrae</name>
    <dbReference type="NCBI Taxonomy" id="2732868"/>
    <lineage>
        <taxon>Bacteria</taxon>
        <taxon>Pseudomonadati</taxon>
        <taxon>Pseudomonadota</taxon>
        <taxon>Betaproteobacteria</taxon>
        <taxon>Burkholderiales</taxon>
        <taxon>Sphaerotilaceae</taxon>
        <taxon>Pseudaquabacterium</taxon>
    </lineage>
</organism>
<dbReference type="PROSITE" id="PS50043">
    <property type="entry name" value="HTH_LUXR_2"/>
    <property type="match status" value="1"/>
</dbReference>
<dbReference type="PANTHER" id="PTHR43214">
    <property type="entry name" value="TWO-COMPONENT RESPONSE REGULATOR"/>
    <property type="match status" value="1"/>
</dbReference>
<dbReference type="SUPFAM" id="SSF52172">
    <property type="entry name" value="CheY-like"/>
    <property type="match status" value="1"/>
</dbReference>
<evidence type="ECO:0000256" key="2">
    <source>
        <dbReference type="ARBA" id="ARBA00023125"/>
    </source>
</evidence>
<accession>A0ABX2EIJ8</accession>
<dbReference type="Pfam" id="PF00072">
    <property type="entry name" value="Response_reg"/>
    <property type="match status" value="1"/>
</dbReference>
<feature type="modified residue" description="4-aspartylphosphate" evidence="3">
    <location>
        <position position="59"/>
    </location>
</feature>
<feature type="domain" description="Response regulatory" evidence="5">
    <location>
        <begin position="8"/>
        <end position="126"/>
    </location>
</feature>
<dbReference type="Gene3D" id="1.10.10.10">
    <property type="entry name" value="Winged helix-like DNA-binding domain superfamily/Winged helix DNA-binding domain"/>
    <property type="match status" value="1"/>
</dbReference>
<dbReference type="InterPro" id="IPR058245">
    <property type="entry name" value="NreC/VraR/RcsB-like_REC"/>
</dbReference>
<feature type="domain" description="HTH luxR-type" evidence="4">
    <location>
        <begin position="162"/>
        <end position="228"/>
    </location>
</feature>
<dbReference type="PROSITE" id="PS50110">
    <property type="entry name" value="RESPONSE_REGULATORY"/>
    <property type="match status" value="1"/>
</dbReference>
<keyword evidence="2" id="KW-0238">DNA-binding</keyword>
<evidence type="ECO:0000313" key="6">
    <source>
        <dbReference type="EMBL" id="NRF68396.1"/>
    </source>
</evidence>
<reference evidence="6 7" key="1">
    <citation type="submission" date="2020-05" db="EMBL/GenBank/DDBJ databases">
        <title>Aquincola sp. isolate from soil.</title>
        <authorList>
            <person name="Han J."/>
            <person name="Kim D.-U."/>
        </authorList>
    </citation>
    <scope>NUCLEOTIDE SEQUENCE [LARGE SCALE GENOMIC DNA]</scope>
    <source>
        <strain evidence="6 7">S2</strain>
    </source>
</reference>
<evidence type="ECO:0000259" key="4">
    <source>
        <dbReference type="PROSITE" id="PS50043"/>
    </source>
</evidence>
<dbReference type="CDD" id="cd06170">
    <property type="entry name" value="LuxR_C_like"/>
    <property type="match status" value="1"/>
</dbReference>
<dbReference type="RefSeq" id="WP_173123999.1">
    <property type="nucleotide sequence ID" value="NZ_JABRWJ010000004.1"/>
</dbReference>
<dbReference type="PANTHER" id="PTHR43214:SF38">
    <property type="entry name" value="NITRATE_NITRITE RESPONSE REGULATOR PROTEIN NARL"/>
    <property type="match status" value="1"/>
</dbReference>
<evidence type="ECO:0000259" key="5">
    <source>
        <dbReference type="PROSITE" id="PS50110"/>
    </source>
</evidence>
<dbReference type="InterPro" id="IPR036388">
    <property type="entry name" value="WH-like_DNA-bd_sf"/>
</dbReference>
<comment type="caution">
    <text evidence="6">The sequence shown here is derived from an EMBL/GenBank/DDBJ whole genome shotgun (WGS) entry which is preliminary data.</text>
</comment>
<dbReference type="CDD" id="cd17535">
    <property type="entry name" value="REC_NarL-like"/>
    <property type="match status" value="1"/>
</dbReference>
<dbReference type="Pfam" id="PF00196">
    <property type="entry name" value="GerE"/>
    <property type="match status" value="1"/>
</dbReference>
<dbReference type="SUPFAM" id="SSF46894">
    <property type="entry name" value="C-terminal effector domain of the bipartite response regulators"/>
    <property type="match status" value="1"/>
</dbReference>
<dbReference type="Gene3D" id="3.40.50.2300">
    <property type="match status" value="1"/>
</dbReference>
<dbReference type="InterPro" id="IPR001789">
    <property type="entry name" value="Sig_transdc_resp-reg_receiver"/>
</dbReference>
<dbReference type="EMBL" id="JABRWJ010000004">
    <property type="protein sequence ID" value="NRF68396.1"/>
    <property type="molecule type" value="Genomic_DNA"/>
</dbReference>
<evidence type="ECO:0000313" key="7">
    <source>
        <dbReference type="Proteomes" id="UP000737171"/>
    </source>
</evidence>
<sequence>MTTPAPRSILLLEDMAMVRGGMKALIQLAEPRAQVLEAAGHDEAVALLDARDVDFAFLDVDLRDARHTGLDVLRHLRSRGRPTLAIMLSAISDRATVMACIDAGACGYILKDMEESAFEPFRAEDVFRNAIETVLRGCLYLPASVLGRGGFVPAAPLARPVVGASELGLTPRQCEVLFYICQGLQNKAIADRMGIAEGTVRKDYVTAIYQCFGVRRRTELIVEISRRGIVVAAPGAREQALQ</sequence>
<dbReference type="SMART" id="SM00448">
    <property type="entry name" value="REC"/>
    <property type="match status" value="1"/>
</dbReference>
<dbReference type="InterPro" id="IPR011006">
    <property type="entry name" value="CheY-like_superfamily"/>
</dbReference>
<dbReference type="InterPro" id="IPR039420">
    <property type="entry name" value="WalR-like"/>
</dbReference>
<dbReference type="Proteomes" id="UP000737171">
    <property type="component" value="Unassembled WGS sequence"/>
</dbReference>
<proteinExistence type="predicted"/>
<keyword evidence="7" id="KW-1185">Reference proteome</keyword>
<dbReference type="PRINTS" id="PR00038">
    <property type="entry name" value="HTHLUXR"/>
</dbReference>
<dbReference type="InterPro" id="IPR016032">
    <property type="entry name" value="Sig_transdc_resp-reg_C-effctor"/>
</dbReference>
<keyword evidence="1 3" id="KW-0597">Phosphoprotein</keyword>
<evidence type="ECO:0000256" key="3">
    <source>
        <dbReference type="PROSITE-ProRule" id="PRU00169"/>
    </source>
</evidence>
<dbReference type="SMART" id="SM00421">
    <property type="entry name" value="HTH_LUXR"/>
    <property type="match status" value="1"/>
</dbReference>
<dbReference type="InterPro" id="IPR000792">
    <property type="entry name" value="Tscrpt_reg_LuxR_C"/>
</dbReference>
<gene>
    <name evidence="6" type="ORF">HLB44_15485</name>
</gene>